<evidence type="ECO:0000256" key="2">
    <source>
        <dbReference type="ARBA" id="ARBA00023002"/>
    </source>
</evidence>
<sequence>MPAWAIGVLKPYASVNLVLSSIPRPWRIGRPIPVGRRTVAGSVRWMDLELGGAVVLVVGGTGLIGRAVVARLRAEGATAIAASRGATDGLVLDARDPASVTAGVDSVLARHGRLDGLVVAAAPSARTLDAARHADPEQVLDAIDAKAMSFLRLANAALPTMNRAGYGRIVGVSGQNAFLTGNVTGSVRNAALIIAAKNLADTAAGSGVTINTVSPGIVSDTPVSEVEPGRGGESSPEQIADLIAFLLSPRTGAISGESIAVGHRVRGVTSM</sequence>
<dbReference type="CDD" id="cd05233">
    <property type="entry name" value="SDR_c"/>
    <property type="match status" value="1"/>
</dbReference>
<dbReference type="PRINTS" id="PR00081">
    <property type="entry name" value="GDHRDH"/>
</dbReference>
<evidence type="ECO:0000256" key="1">
    <source>
        <dbReference type="ARBA" id="ARBA00006484"/>
    </source>
</evidence>
<accession>A0A919WAT5</accession>
<dbReference type="Gene3D" id="3.40.50.720">
    <property type="entry name" value="NAD(P)-binding Rossmann-like Domain"/>
    <property type="match status" value="1"/>
</dbReference>
<proteinExistence type="inferred from homology"/>
<dbReference type="AlphaFoldDB" id="A0A919WAT5"/>
<comment type="caution">
    <text evidence="3">The sequence shown here is derived from an EMBL/GenBank/DDBJ whole genome shotgun (WGS) entry which is preliminary data.</text>
</comment>
<keyword evidence="2" id="KW-0560">Oxidoreductase</keyword>
<dbReference type="SUPFAM" id="SSF51735">
    <property type="entry name" value="NAD(P)-binding Rossmann-fold domains"/>
    <property type="match status" value="1"/>
</dbReference>
<name>A0A919WAT5_9ACTN</name>
<dbReference type="InterPro" id="IPR002347">
    <property type="entry name" value="SDR_fam"/>
</dbReference>
<reference evidence="3 4" key="1">
    <citation type="submission" date="2021-03" db="EMBL/GenBank/DDBJ databases">
        <title>Whole genome shotgun sequence of Actinoplanes toevensis NBRC 105298.</title>
        <authorList>
            <person name="Komaki H."/>
            <person name="Tamura T."/>
        </authorList>
    </citation>
    <scope>NUCLEOTIDE SEQUENCE [LARGE SCALE GENOMIC DNA]</scope>
    <source>
        <strain evidence="3 4">NBRC 105298</strain>
    </source>
</reference>
<dbReference type="GO" id="GO:0016616">
    <property type="term" value="F:oxidoreductase activity, acting on the CH-OH group of donors, NAD or NADP as acceptor"/>
    <property type="evidence" value="ECO:0007669"/>
    <property type="project" value="TreeGrafter"/>
</dbReference>
<dbReference type="InterPro" id="IPR036291">
    <property type="entry name" value="NAD(P)-bd_dom_sf"/>
</dbReference>
<gene>
    <name evidence="3" type="ORF">Ato02nite_085940</name>
</gene>
<organism evidence="3 4">
    <name type="scientific">Paractinoplanes toevensis</name>
    <dbReference type="NCBI Taxonomy" id="571911"/>
    <lineage>
        <taxon>Bacteria</taxon>
        <taxon>Bacillati</taxon>
        <taxon>Actinomycetota</taxon>
        <taxon>Actinomycetes</taxon>
        <taxon>Micromonosporales</taxon>
        <taxon>Micromonosporaceae</taxon>
        <taxon>Paractinoplanes</taxon>
    </lineage>
</organism>
<evidence type="ECO:0000313" key="3">
    <source>
        <dbReference type="EMBL" id="GIM96801.1"/>
    </source>
</evidence>
<dbReference type="Pfam" id="PF13561">
    <property type="entry name" value="adh_short_C2"/>
    <property type="match status" value="1"/>
</dbReference>
<comment type="similarity">
    <text evidence="1">Belongs to the short-chain dehydrogenases/reductases (SDR) family.</text>
</comment>
<dbReference type="PANTHER" id="PTHR42760">
    <property type="entry name" value="SHORT-CHAIN DEHYDROGENASES/REDUCTASES FAMILY MEMBER"/>
    <property type="match status" value="1"/>
</dbReference>
<protein>
    <submittedName>
        <fullName evidence="3">Dehydrogenase</fullName>
    </submittedName>
</protein>
<evidence type="ECO:0000313" key="4">
    <source>
        <dbReference type="Proteomes" id="UP000677082"/>
    </source>
</evidence>
<keyword evidence="4" id="KW-1185">Reference proteome</keyword>
<dbReference type="PANTHER" id="PTHR42760:SF133">
    <property type="entry name" value="3-OXOACYL-[ACYL-CARRIER-PROTEIN] REDUCTASE"/>
    <property type="match status" value="1"/>
</dbReference>
<dbReference type="EMBL" id="BOQN01000128">
    <property type="protein sequence ID" value="GIM96801.1"/>
    <property type="molecule type" value="Genomic_DNA"/>
</dbReference>
<dbReference type="Proteomes" id="UP000677082">
    <property type="component" value="Unassembled WGS sequence"/>
</dbReference>